<dbReference type="AlphaFoldDB" id="A0A1E3NZI9"/>
<protein>
    <recommendedName>
        <fullName evidence="1">Mtf2-like C-terminal domain-containing protein</fullName>
    </recommendedName>
</protein>
<evidence type="ECO:0000259" key="1">
    <source>
        <dbReference type="Pfam" id="PF19189"/>
    </source>
</evidence>
<evidence type="ECO:0000313" key="3">
    <source>
        <dbReference type="Proteomes" id="UP000094112"/>
    </source>
</evidence>
<reference evidence="2 3" key="1">
    <citation type="journal article" date="2016" name="Proc. Natl. Acad. Sci. U.S.A.">
        <title>Comparative genomics of biotechnologically important yeasts.</title>
        <authorList>
            <person name="Riley R."/>
            <person name="Haridas S."/>
            <person name="Wolfe K.H."/>
            <person name="Lopes M.R."/>
            <person name="Hittinger C.T."/>
            <person name="Goeker M."/>
            <person name="Salamov A.A."/>
            <person name="Wisecaver J.H."/>
            <person name="Long T.M."/>
            <person name="Calvey C.H."/>
            <person name="Aerts A.L."/>
            <person name="Barry K.W."/>
            <person name="Choi C."/>
            <person name="Clum A."/>
            <person name="Coughlan A.Y."/>
            <person name="Deshpande S."/>
            <person name="Douglass A.P."/>
            <person name="Hanson S.J."/>
            <person name="Klenk H.-P."/>
            <person name="LaButti K.M."/>
            <person name="Lapidus A."/>
            <person name="Lindquist E.A."/>
            <person name="Lipzen A.M."/>
            <person name="Meier-Kolthoff J.P."/>
            <person name="Ohm R.A."/>
            <person name="Otillar R.P."/>
            <person name="Pangilinan J.L."/>
            <person name="Peng Y."/>
            <person name="Rokas A."/>
            <person name="Rosa C.A."/>
            <person name="Scheuner C."/>
            <person name="Sibirny A.A."/>
            <person name="Slot J.C."/>
            <person name="Stielow J.B."/>
            <person name="Sun H."/>
            <person name="Kurtzman C.P."/>
            <person name="Blackwell M."/>
            <person name="Grigoriev I.V."/>
            <person name="Jeffries T.W."/>
        </authorList>
    </citation>
    <scope>NUCLEOTIDE SEQUENCE [LARGE SCALE GENOMIC DNA]</scope>
    <source>
        <strain evidence="3">ATCC 58044 / CBS 1984 / NCYC 433 / NRRL Y-366-8</strain>
    </source>
</reference>
<dbReference type="PANTHER" id="PTHR39468">
    <property type="entry name" value="CHROMOSOME 7, WHOLE GENOME SHOTGUN SEQUENCE"/>
    <property type="match status" value="1"/>
</dbReference>
<evidence type="ECO:0000313" key="2">
    <source>
        <dbReference type="EMBL" id="ODQ58102.1"/>
    </source>
</evidence>
<dbReference type="STRING" id="683960.A0A1E3NZI9"/>
<keyword evidence="3" id="KW-1185">Reference proteome</keyword>
<dbReference type="OrthoDB" id="4096061at2759"/>
<gene>
    <name evidence="2" type="ORF">WICANDRAFT_64246</name>
</gene>
<dbReference type="InterPro" id="IPR040009">
    <property type="entry name" value="Mtf2/C5D6.12-like"/>
</dbReference>
<dbReference type="Pfam" id="PF19189">
    <property type="entry name" value="Mtf2"/>
    <property type="match status" value="1"/>
</dbReference>
<proteinExistence type="predicted"/>
<accession>A0A1E3NZI9</accession>
<dbReference type="GeneID" id="30200940"/>
<sequence>MLRSSIKCCYRRSVTRSFSLARPNKNQGSSQVPDDILANFAKNTASKQDSDTFTSIFNNIMTFKKDTSHSSKNDLPSLQVIFEKNLYSGGAKTLSVNESKDLRSLPLSLSGDIVAQEFSPSGALIQQIQTKHELKEAISPTLQHLNKIDTDYFLIKYIESLIKEFSKYINSKNYKYEPISTELITKIKERSETDPNSPLINEFTIPIFLSTSINLLCLRFNSPLEAISIFQHIKNNLDIKTYTFSCTTEVYNEILERSWQFFRDPYMIDSLINEMKVNGISGDMDTISILGLVTNDMEKTLLGTTATELEDERQLGTTGYYGQFWNSEDEKLMKNVKAFRTDLMTSM</sequence>
<name>A0A1E3NZI9_WICAA</name>
<dbReference type="Proteomes" id="UP000094112">
    <property type="component" value="Unassembled WGS sequence"/>
</dbReference>
<organism evidence="2 3">
    <name type="scientific">Wickerhamomyces anomalus (strain ATCC 58044 / CBS 1984 / NCYC 433 / NRRL Y-366-8)</name>
    <name type="common">Yeast</name>
    <name type="synonym">Hansenula anomala</name>
    <dbReference type="NCBI Taxonomy" id="683960"/>
    <lineage>
        <taxon>Eukaryota</taxon>
        <taxon>Fungi</taxon>
        <taxon>Dikarya</taxon>
        <taxon>Ascomycota</taxon>
        <taxon>Saccharomycotina</taxon>
        <taxon>Saccharomycetes</taxon>
        <taxon>Phaffomycetales</taxon>
        <taxon>Wickerhamomycetaceae</taxon>
        <taxon>Wickerhamomyces</taxon>
    </lineage>
</organism>
<dbReference type="PANTHER" id="PTHR39468:SF1">
    <property type="entry name" value="MTF2-LIKE C-TERMINAL DOMAIN-CONTAINING PROTEIN"/>
    <property type="match status" value="1"/>
</dbReference>
<dbReference type="InterPro" id="IPR043837">
    <property type="entry name" value="Mtf2-like_C"/>
</dbReference>
<dbReference type="RefSeq" id="XP_019037309.1">
    <property type="nucleotide sequence ID" value="XM_019183694.1"/>
</dbReference>
<dbReference type="EMBL" id="KV454212">
    <property type="protein sequence ID" value="ODQ58102.1"/>
    <property type="molecule type" value="Genomic_DNA"/>
</dbReference>
<dbReference type="GO" id="GO:0005739">
    <property type="term" value="C:mitochondrion"/>
    <property type="evidence" value="ECO:0007669"/>
    <property type="project" value="InterPro"/>
</dbReference>
<feature type="domain" description="Mtf2-like C-terminal" evidence="1">
    <location>
        <begin position="132"/>
        <end position="344"/>
    </location>
</feature>